<evidence type="ECO:0000256" key="2">
    <source>
        <dbReference type="ARBA" id="ARBA00022729"/>
    </source>
</evidence>
<evidence type="ECO:0000313" key="7">
    <source>
        <dbReference type="Ensembl" id="ENSLLTP00000008337.1"/>
    </source>
</evidence>
<evidence type="ECO:0000256" key="1">
    <source>
        <dbReference type="ARBA" id="ARBA00022692"/>
    </source>
</evidence>
<protein>
    <submittedName>
        <fullName evidence="7">Uncharacterized protein</fullName>
    </submittedName>
</protein>
<evidence type="ECO:0000256" key="3">
    <source>
        <dbReference type="ARBA" id="ARBA00022989"/>
    </source>
</evidence>
<evidence type="ECO:0000256" key="4">
    <source>
        <dbReference type="ARBA" id="ARBA00023136"/>
    </source>
</evidence>
<keyword evidence="4" id="KW-0472">Membrane</keyword>
<keyword evidence="1" id="KW-0812">Transmembrane</keyword>
<dbReference type="PANTHER" id="PTHR44653">
    <property type="entry name" value="DNAJ HOMOLOG SUBFAMILY C MEMBER 1"/>
    <property type="match status" value="1"/>
</dbReference>
<dbReference type="AlphaFoldDB" id="A0A8C5WRG6"/>
<keyword evidence="2" id="KW-0732">Signal</keyword>
<dbReference type="InterPro" id="IPR052606">
    <property type="entry name" value="DnaJ_domain_protein"/>
</dbReference>
<keyword evidence="8" id="KW-1185">Reference proteome</keyword>
<evidence type="ECO:0000313" key="8">
    <source>
        <dbReference type="Proteomes" id="UP000694406"/>
    </source>
</evidence>
<evidence type="ECO:0000256" key="5">
    <source>
        <dbReference type="ARBA" id="ARBA00037847"/>
    </source>
</evidence>
<proteinExistence type="predicted"/>
<dbReference type="Ensembl" id="ENSLLTT00000008650.1">
    <property type="protein sequence ID" value="ENSLLTP00000008337.1"/>
    <property type="gene ID" value="ENSLLTG00000006325.1"/>
</dbReference>
<reference evidence="7" key="2">
    <citation type="submission" date="2025-09" db="UniProtKB">
        <authorList>
            <consortium name="Ensembl"/>
        </authorList>
    </citation>
    <scope>IDENTIFICATION</scope>
</reference>
<sequence length="98" mass="11235">SIFLFSQPGQPNDRSGMRENPLGCRARPWTGLRWLQLVVFGLLVPLAFAWESGDLELFDLVEEVPQNFYAFLGVEQVKREARLDYSCISVLTLSYDHN</sequence>
<comment type="subcellular location">
    <subcellularLocation>
        <location evidence="5">Endomembrane system</location>
        <topology evidence="5">Single-pass membrane protein</topology>
    </subcellularLocation>
</comment>
<organism evidence="7 8">
    <name type="scientific">Laticauda laticaudata</name>
    <name type="common">Blue-ringed sea krait</name>
    <name type="synonym">Blue-lipped sea krait</name>
    <dbReference type="NCBI Taxonomy" id="8630"/>
    <lineage>
        <taxon>Eukaryota</taxon>
        <taxon>Metazoa</taxon>
        <taxon>Chordata</taxon>
        <taxon>Craniata</taxon>
        <taxon>Vertebrata</taxon>
        <taxon>Euteleostomi</taxon>
        <taxon>Lepidosauria</taxon>
        <taxon>Squamata</taxon>
        <taxon>Bifurcata</taxon>
        <taxon>Unidentata</taxon>
        <taxon>Episquamata</taxon>
        <taxon>Toxicofera</taxon>
        <taxon>Serpentes</taxon>
        <taxon>Colubroidea</taxon>
        <taxon>Elapidae</taxon>
        <taxon>Laticaudinae</taxon>
        <taxon>Laticauda</taxon>
    </lineage>
</organism>
<evidence type="ECO:0000256" key="6">
    <source>
        <dbReference type="SAM" id="MobiDB-lite"/>
    </source>
</evidence>
<feature type="region of interest" description="Disordered" evidence="6">
    <location>
        <begin position="1"/>
        <end position="20"/>
    </location>
</feature>
<keyword evidence="3" id="KW-1133">Transmembrane helix</keyword>
<accession>A0A8C5WRG6</accession>
<reference evidence="7" key="1">
    <citation type="submission" date="2025-08" db="UniProtKB">
        <authorList>
            <consortium name="Ensembl"/>
        </authorList>
    </citation>
    <scope>IDENTIFICATION</scope>
</reference>
<dbReference type="PANTHER" id="PTHR44653:SF2">
    <property type="entry name" value="DNAJ HOMOLOG SUBFAMILY C MEMBER 1"/>
    <property type="match status" value="1"/>
</dbReference>
<dbReference type="GO" id="GO:0012505">
    <property type="term" value="C:endomembrane system"/>
    <property type="evidence" value="ECO:0007669"/>
    <property type="project" value="UniProtKB-SubCell"/>
</dbReference>
<name>A0A8C5WRG6_LATLA</name>
<dbReference type="Proteomes" id="UP000694406">
    <property type="component" value="Unplaced"/>
</dbReference>